<sequence>MKICYNSDDMALYRRNLSVCLLVVFLAVIVFIPAFAFGGEREKLPSTSPRLKFSIKSFFSDDFLNPIGIFIDKGRDEVYVVDNERDEIFIFDQNGTPIFRFGREAGRRLLSTPIDLVVRGDLIYVSQEGKPYIEVFDQRGNSVKRVTFPGKVFSPGRMDIDLDGNIYVVNKKLGECYVLDDQDNVVRTIGGGLTSLSGVAVGVDEVYLITPFPSRSMVINVYTVRGEFIRSFENIDSRGGTLMLPTAGKVDVDGNLWLVDSLMGIQIYNSHYKKISYFGKLESHKEMLRHPVDIDFTFNGMIYVVDKETKSVKVFN</sequence>
<dbReference type="CDD" id="cd05819">
    <property type="entry name" value="NHL"/>
    <property type="match status" value="1"/>
</dbReference>
<reference evidence="1" key="1">
    <citation type="submission" date="2018-06" db="EMBL/GenBank/DDBJ databases">
        <authorList>
            <person name="Zhirakovskaya E."/>
        </authorList>
    </citation>
    <scope>NUCLEOTIDE SEQUENCE</scope>
</reference>
<dbReference type="PANTHER" id="PTHR24104:SF25">
    <property type="entry name" value="PROTEIN LIN-41"/>
    <property type="match status" value="1"/>
</dbReference>
<organism evidence="1">
    <name type="scientific">hydrothermal vent metagenome</name>
    <dbReference type="NCBI Taxonomy" id="652676"/>
    <lineage>
        <taxon>unclassified sequences</taxon>
        <taxon>metagenomes</taxon>
        <taxon>ecological metagenomes</taxon>
    </lineage>
</organism>
<evidence type="ECO:0008006" key="2">
    <source>
        <dbReference type="Google" id="ProtNLM"/>
    </source>
</evidence>
<dbReference type="AlphaFoldDB" id="A0A3B0QTX5"/>
<gene>
    <name evidence="1" type="ORF">MNBD_DELTA01-302</name>
</gene>
<dbReference type="Gene3D" id="2.120.10.30">
    <property type="entry name" value="TolB, C-terminal domain"/>
    <property type="match status" value="2"/>
</dbReference>
<dbReference type="GO" id="GO:0008270">
    <property type="term" value="F:zinc ion binding"/>
    <property type="evidence" value="ECO:0007669"/>
    <property type="project" value="UniProtKB-KW"/>
</dbReference>
<dbReference type="PANTHER" id="PTHR24104">
    <property type="entry name" value="E3 UBIQUITIN-PROTEIN LIGASE NHLRC1-RELATED"/>
    <property type="match status" value="1"/>
</dbReference>
<dbReference type="GO" id="GO:0061630">
    <property type="term" value="F:ubiquitin protein ligase activity"/>
    <property type="evidence" value="ECO:0007669"/>
    <property type="project" value="TreeGrafter"/>
</dbReference>
<dbReference type="InterPro" id="IPR050952">
    <property type="entry name" value="TRIM-NHL_E3_ligases"/>
</dbReference>
<dbReference type="GO" id="GO:0043161">
    <property type="term" value="P:proteasome-mediated ubiquitin-dependent protein catabolic process"/>
    <property type="evidence" value="ECO:0007669"/>
    <property type="project" value="TreeGrafter"/>
</dbReference>
<proteinExistence type="predicted"/>
<dbReference type="EMBL" id="UOEA01000036">
    <property type="protein sequence ID" value="VAV83167.1"/>
    <property type="molecule type" value="Genomic_DNA"/>
</dbReference>
<accession>A0A3B0QTX5</accession>
<dbReference type="InterPro" id="IPR011042">
    <property type="entry name" value="6-blade_b-propeller_TolB-like"/>
</dbReference>
<dbReference type="GO" id="GO:0000209">
    <property type="term" value="P:protein polyubiquitination"/>
    <property type="evidence" value="ECO:0007669"/>
    <property type="project" value="TreeGrafter"/>
</dbReference>
<name>A0A3B0QTX5_9ZZZZ</name>
<protein>
    <recommendedName>
        <fullName evidence="2">NHL repeat domain protein</fullName>
    </recommendedName>
</protein>
<evidence type="ECO:0000313" key="1">
    <source>
        <dbReference type="EMBL" id="VAV83167.1"/>
    </source>
</evidence>
<dbReference type="SUPFAM" id="SSF101898">
    <property type="entry name" value="NHL repeat"/>
    <property type="match status" value="1"/>
</dbReference>